<feature type="transmembrane region" description="Helical" evidence="1">
    <location>
        <begin position="27"/>
        <end position="51"/>
    </location>
</feature>
<dbReference type="EMBL" id="JADEXP010000461">
    <property type="protein sequence ID" value="MBE9070556.1"/>
    <property type="molecule type" value="Genomic_DNA"/>
</dbReference>
<evidence type="ECO:0000313" key="3">
    <source>
        <dbReference type="EMBL" id="MBE9070556.1"/>
    </source>
</evidence>
<evidence type="ECO:0000313" key="4">
    <source>
        <dbReference type="Proteomes" id="UP000615026"/>
    </source>
</evidence>
<keyword evidence="4" id="KW-1185">Reference proteome</keyword>
<keyword evidence="1" id="KW-0472">Membrane</keyword>
<organism evidence="3 4">
    <name type="scientific">Leptolyngbya cf. ectocarpi LEGE 11479</name>
    <dbReference type="NCBI Taxonomy" id="1828722"/>
    <lineage>
        <taxon>Bacteria</taxon>
        <taxon>Bacillati</taxon>
        <taxon>Cyanobacteriota</taxon>
        <taxon>Cyanophyceae</taxon>
        <taxon>Leptolyngbyales</taxon>
        <taxon>Leptolyngbyaceae</taxon>
        <taxon>Leptolyngbya group</taxon>
        <taxon>Leptolyngbya</taxon>
    </lineage>
</organism>
<sequence length="61" mass="6445">NESNVRRILIKNAEGRILLEIPLTAGLVGGAVGLAFFAPLVAIASVGMLVARFTLVVERRA</sequence>
<reference evidence="3" key="1">
    <citation type="submission" date="2020-10" db="EMBL/GenBank/DDBJ databases">
        <authorList>
            <person name="Castelo-Branco R."/>
            <person name="Eusebio N."/>
            <person name="Adriana R."/>
            <person name="Vieira A."/>
            <person name="Brugerolle De Fraissinette N."/>
            <person name="Rezende De Castro R."/>
            <person name="Schneider M.P."/>
            <person name="Vasconcelos V."/>
            <person name="Leao P.N."/>
        </authorList>
    </citation>
    <scope>NUCLEOTIDE SEQUENCE</scope>
    <source>
        <strain evidence="3">LEGE 11479</strain>
    </source>
</reference>
<feature type="domain" description="DUF4342" evidence="2">
    <location>
        <begin position="1"/>
        <end position="59"/>
    </location>
</feature>
<accession>A0A929A030</accession>
<dbReference type="Pfam" id="PF14242">
    <property type="entry name" value="DUF4342"/>
    <property type="match status" value="1"/>
</dbReference>
<keyword evidence="1" id="KW-0812">Transmembrane</keyword>
<dbReference type="RefSeq" id="WP_193996414.1">
    <property type="nucleotide sequence ID" value="NZ_JADEXP010000461.1"/>
</dbReference>
<keyword evidence="1" id="KW-1133">Transmembrane helix</keyword>
<proteinExistence type="predicted"/>
<dbReference type="InterPro" id="IPR025642">
    <property type="entry name" value="DUF4342"/>
</dbReference>
<name>A0A929A030_LEPEC</name>
<comment type="caution">
    <text evidence="3">The sequence shown here is derived from an EMBL/GenBank/DDBJ whole genome shotgun (WGS) entry which is preliminary data.</text>
</comment>
<evidence type="ECO:0000256" key="1">
    <source>
        <dbReference type="SAM" id="Phobius"/>
    </source>
</evidence>
<gene>
    <name evidence="3" type="ORF">IQ260_28335</name>
</gene>
<evidence type="ECO:0000259" key="2">
    <source>
        <dbReference type="Pfam" id="PF14242"/>
    </source>
</evidence>
<feature type="non-terminal residue" evidence="3">
    <location>
        <position position="1"/>
    </location>
</feature>
<protein>
    <submittedName>
        <fullName evidence="3">DUF4342 domain-containing protein</fullName>
    </submittedName>
</protein>
<dbReference type="Proteomes" id="UP000615026">
    <property type="component" value="Unassembled WGS sequence"/>
</dbReference>
<dbReference type="AlphaFoldDB" id="A0A929A030"/>